<gene>
    <name evidence="10" type="primary">gsiD_1</name>
    <name evidence="10" type="ORF">NCTC12157_03059</name>
</gene>
<dbReference type="Pfam" id="PF12911">
    <property type="entry name" value="OppC_N"/>
    <property type="match status" value="1"/>
</dbReference>
<dbReference type="InterPro" id="IPR025966">
    <property type="entry name" value="OppC_N"/>
</dbReference>
<dbReference type="GO" id="GO:0005886">
    <property type="term" value="C:plasma membrane"/>
    <property type="evidence" value="ECO:0007669"/>
    <property type="project" value="UniProtKB-SubCell"/>
</dbReference>
<dbReference type="InterPro" id="IPR050366">
    <property type="entry name" value="BP-dependent_transpt_permease"/>
</dbReference>
<name>A0A377NGX0_9GAMM</name>
<accession>A0A377NGX0</accession>
<feature type="transmembrane region" description="Helical" evidence="8">
    <location>
        <begin position="89"/>
        <end position="114"/>
    </location>
</feature>
<dbReference type="AlphaFoldDB" id="A0A377NGX0"/>
<comment type="similarity">
    <text evidence="8">Belongs to the binding-protein-dependent transport system permease family.</text>
</comment>
<evidence type="ECO:0000256" key="6">
    <source>
        <dbReference type="ARBA" id="ARBA00022989"/>
    </source>
</evidence>
<dbReference type="PANTHER" id="PTHR43386:SF1">
    <property type="entry name" value="D,D-DIPEPTIDE TRANSPORT SYSTEM PERMEASE PROTEIN DDPC-RELATED"/>
    <property type="match status" value="1"/>
</dbReference>
<proteinExistence type="inferred from homology"/>
<dbReference type="CDD" id="cd06261">
    <property type="entry name" value="TM_PBP2"/>
    <property type="match status" value="1"/>
</dbReference>
<evidence type="ECO:0000256" key="3">
    <source>
        <dbReference type="ARBA" id="ARBA00022475"/>
    </source>
</evidence>
<reference evidence="10 11" key="1">
    <citation type="submission" date="2018-06" db="EMBL/GenBank/DDBJ databases">
        <authorList>
            <consortium name="Pathogen Informatics"/>
            <person name="Doyle S."/>
        </authorList>
    </citation>
    <scope>NUCLEOTIDE SEQUENCE [LARGE SCALE GENOMIC DNA]</scope>
    <source>
        <strain evidence="10 11">NCTC12157</strain>
    </source>
</reference>
<evidence type="ECO:0000256" key="8">
    <source>
        <dbReference type="RuleBase" id="RU363032"/>
    </source>
</evidence>
<dbReference type="PROSITE" id="PS50928">
    <property type="entry name" value="ABC_TM1"/>
    <property type="match status" value="1"/>
</dbReference>
<keyword evidence="3" id="KW-1003">Cell membrane</keyword>
<evidence type="ECO:0000313" key="11">
    <source>
        <dbReference type="Proteomes" id="UP000254304"/>
    </source>
</evidence>
<dbReference type="Gene3D" id="1.10.3720.10">
    <property type="entry name" value="MetI-like"/>
    <property type="match status" value="1"/>
</dbReference>
<dbReference type="Proteomes" id="UP000254304">
    <property type="component" value="Unassembled WGS sequence"/>
</dbReference>
<feature type="domain" description="ABC transmembrane type-1" evidence="9">
    <location>
        <begin position="87"/>
        <end position="272"/>
    </location>
</feature>
<evidence type="ECO:0000256" key="4">
    <source>
        <dbReference type="ARBA" id="ARBA00022519"/>
    </source>
</evidence>
<evidence type="ECO:0000256" key="7">
    <source>
        <dbReference type="ARBA" id="ARBA00023136"/>
    </source>
</evidence>
<evidence type="ECO:0000313" key="10">
    <source>
        <dbReference type="EMBL" id="STQ45327.1"/>
    </source>
</evidence>
<dbReference type="InterPro" id="IPR000515">
    <property type="entry name" value="MetI-like"/>
</dbReference>
<protein>
    <submittedName>
        <fullName evidence="10">Glutathione transport system permease protein gsiD</fullName>
    </submittedName>
</protein>
<keyword evidence="7 8" id="KW-0472">Membrane</keyword>
<feature type="transmembrane region" description="Helical" evidence="8">
    <location>
        <begin position="126"/>
        <end position="147"/>
    </location>
</feature>
<evidence type="ECO:0000256" key="5">
    <source>
        <dbReference type="ARBA" id="ARBA00022692"/>
    </source>
</evidence>
<organism evidence="10 11">
    <name type="scientific">Ewingella americana</name>
    <dbReference type="NCBI Taxonomy" id="41202"/>
    <lineage>
        <taxon>Bacteria</taxon>
        <taxon>Pseudomonadati</taxon>
        <taxon>Pseudomonadota</taxon>
        <taxon>Gammaproteobacteria</taxon>
        <taxon>Enterobacterales</taxon>
        <taxon>Yersiniaceae</taxon>
        <taxon>Ewingella</taxon>
    </lineage>
</organism>
<evidence type="ECO:0000256" key="1">
    <source>
        <dbReference type="ARBA" id="ARBA00004429"/>
    </source>
</evidence>
<dbReference type="EMBL" id="UGGO01000001">
    <property type="protein sequence ID" value="STQ45327.1"/>
    <property type="molecule type" value="Genomic_DNA"/>
</dbReference>
<dbReference type="InterPro" id="IPR035906">
    <property type="entry name" value="MetI-like_sf"/>
</dbReference>
<keyword evidence="6 8" id="KW-1133">Transmembrane helix</keyword>
<evidence type="ECO:0000256" key="2">
    <source>
        <dbReference type="ARBA" id="ARBA00022448"/>
    </source>
</evidence>
<dbReference type="GO" id="GO:0055085">
    <property type="term" value="P:transmembrane transport"/>
    <property type="evidence" value="ECO:0007669"/>
    <property type="project" value="InterPro"/>
</dbReference>
<comment type="subcellular location">
    <subcellularLocation>
        <location evidence="1">Cell inner membrane</location>
        <topology evidence="1">Multi-pass membrane protein</topology>
    </subcellularLocation>
    <subcellularLocation>
        <location evidence="8">Cell membrane</location>
        <topology evidence="8">Multi-pass membrane protein</topology>
    </subcellularLocation>
</comment>
<keyword evidence="5 8" id="KW-0812">Transmembrane</keyword>
<sequence length="272" mass="29126">MNSTTTTTPPRHRQSLWALLLANRLATLGLTLLVLAVAAALAAPLLPLPDPDATDLLNRLLPPFSQGHWLGTDPLGRDVLSRLLWGTRVSLAVGICATLLAAFFGTLIGLVAGYAGGKTDSLLMRLIDMLMAFPYILLALVIVAVLGPGLLNALYAIAVVNIPFFARNIRGLTVGLRQRDFIQAARLSGKNHLQILLTEVLPNVMPVVVVTMSTTVGWMILETAGLSFLGLGTQPPKRGLRLNAWTGSRTDVQRAARLGGAWLNDFPTGNEL</sequence>
<dbReference type="PANTHER" id="PTHR43386">
    <property type="entry name" value="OLIGOPEPTIDE TRANSPORT SYSTEM PERMEASE PROTEIN APPC"/>
    <property type="match status" value="1"/>
</dbReference>
<dbReference type="SUPFAM" id="SSF161098">
    <property type="entry name" value="MetI-like"/>
    <property type="match status" value="1"/>
</dbReference>
<keyword evidence="2 8" id="KW-0813">Transport</keyword>
<keyword evidence="4" id="KW-0997">Cell inner membrane</keyword>
<evidence type="ECO:0000259" key="9">
    <source>
        <dbReference type="PROSITE" id="PS50928"/>
    </source>
</evidence>
<dbReference type="Pfam" id="PF00528">
    <property type="entry name" value="BPD_transp_1"/>
    <property type="match status" value="1"/>
</dbReference>